<keyword evidence="6 9" id="KW-0326">Glycosidase</keyword>
<evidence type="ECO:0000256" key="9">
    <source>
        <dbReference type="RuleBase" id="RU361186"/>
    </source>
</evidence>
<feature type="compositionally biased region" description="Pro residues" evidence="10">
    <location>
        <begin position="82"/>
        <end position="107"/>
    </location>
</feature>
<evidence type="ECO:0000256" key="7">
    <source>
        <dbReference type="ARBA" id="ARBA00023326"/>
    </source>
</evidence>
<comment type="similarity">
    <text evidence="9">Belongs to the glycosyl hydrolase family 6.</text>
</comment>
<feature type="signal peptide" evidence="9">
    <location>
        <begin position="1"/>
        <end position="19"/>
    </location>
</feature>
<sequence length="404" mass="40017">MLAATAVAPALFGCTPLTGAVQGATAADAAQGAPVAVDSSPAPETTPAPVTTPPPPVAEPAGTPAPEATTPAPEPEPEPEPEPAPALPADPEPTTPAPAPTQAPAPQAPVAAGTQARSSAPGNPLAGDRFFGPNPGAAQAATQLQGRDPGAAALLADMASVPTATWVGAWDRDVTGVVRQRVAEARAAGAVPVFVAYAVPGLDCGGYSAGGTSSPQAYTSWVQGVAAGIGNAEAVVVVEPDALAQLCGDANQRLGLIRSAVQTLEANPGTHTYVDAGHSGWVPAGTMAERLRAAGVDEADGFALNVSNFQTTPANVTYGNAISAALGGAHFVVDTSRNGNGANGGEWCNPGGRALGERPTAATGESLVDAFLWIKRPGESDGQCNGGPAAGTFWTEYALGLARN</sequence>
<feature type="compositionally biased region" description="Low complexity" evidence="10">
    <location>
        <begin position="32"/>
        <end position="43"/>
    </location>
</feature>
<feature type="active site" description="Proton donor" evidence="8">
    <location>
        <position position="241"/>
    </location>
</feature>
<evidence type="ECO:0000256" key="5">
    <source>
        <dbReference type="ARBA" id="ARBA00023277"/>
    </source>
</evidence>
<keyword evidence="5 9" id="KW-0119">Carbohydrate metabolism</keyword>
<keyword evidence="7 9" id="KW-0624">Polysaccharide degradation</keyword>
<keyword evidence="1 9" id="KW-0732">Signal</keyword>
<dbReference type="PANTHER" id="PTHR34876:SF4">
    <property type="entry name" value="1,4-BETA-D-GLUCAN CELLOBIOHYDROLASE C-RELATED"/>
    <property type="match status" value="1"/>
</dbReference>
<feature type="chain" id="PRO_5039754644" description="Glucanase" evidence="9">
    <location>
        <begin position="20"/>
        <end position="404"/>
    </location>
</feature>
<dbReference type="Proteomes" id="UP000183642">
    <property type="component" value="Unassembled WGS sequence"/>
</dbReference>
<dbReference type="SUPFAM" id="SSF51989">
    <property type="entry name" value="Glycosyl hydrolases family 6, cellulases"/>
    <property type="match status" value="1"/>
</dbReference>
<evidence type="ECO:0000256" key="10">
    <source>
        <dbReference type="SAM" id="MobiDB-lite"/>
    </source>
</evidence>
<protein>
    <recommendedName>
        <fullName evidence="9">Glucanase</fullName>
        <ecNumber evidence="9">3.2.1.-</ecNumber>
    </recommendedName>
</protein>
<reference evidence="12" key="1">
    <citation type="submission" date="2016-10" db="EMBL/GenBank/DDBJ databases">
        <authorList>
            <person name="Varghese N."/>
            <person name="Submissions S."/>
        </authorList>
    </citation>
    <scope>NUCLEOTIDE SEQUENCE [LARGE SCALE GENOMIC DNA]</scope>
    <source>
        <strain evidence="12">DSM 43161</strain>
    </source>
</reference>
<accession>A0A1I5EG89</accession>
<dbReference type="PRINTS" id="PR00733">
    <property type="entry name" value="GLHYDRLASE6"/>
</dbReference>
<evidence type="ECO:0000256" key="3">
    <source>
        <dbReference type="ARBA" id="ARBA00023001"/>
    </source>
</evidence>
<name>A0A1I5EG89_9ACTN</name>
<dbReference type="InterPro" id="IPR016288">
    <property type="entry name" value="Beta_cellobiohydrolase"/>
</dbReference>
<dbReference type="InterPro" id="IPR036434">
    <property type="entry name" value="Beta_cellobiohydrolase_sf"/>
</dbReference>
<dbReference type="Pfam" id="PF01341">
    <property type="entry name" value="Glyco_hydro_6"/>
    <property type="match status" value="1"/>
</dbReference>
<evidence type="ECO:0000256" key="8">
    <source>
        <dbReference type="PROSITE-ProRule" id="PRU10057"/>
    </source>
</evidence>
<feature type="compositionally biased region" description="Low complexity" evidence="10">
    <location>
        <begin position="59"/>
        <end position="71"/>
    </location>
</feature>
<gene>
    <name evidence="11" type="ORF">SAMN05660359_01417</name>
</gene>
<evidence type="ECO:0000313" key="11">
    <source>
        <dbReference type="EMBL" id="SFO10504.1"/>
    </source>
</evidence>
<keyword evidence="12" id="KW-1185">Reference proteome</keyword>
<dbReference type="Gene3D" id="3.20.20.40">
    <property type="entry name" value="1, 4-beta cellobiohydrolase"/>
    <property type="match status" value="1"/>
</dbReference>
<dbReference type="EC" id="3.2.1.-" evidence="9"/>
<dbReference type="AlphaFoldDB" id="A0A1I5EG89"/>
<dbReference type="PROSITE" id="PS00656">
    <property type="entry name" value="GLYCOSYL_HYDROL_F6_2"/>
    <property type="match status" value="1"/>
</dbReference>
<feature type="compositionally biased region" description="Pro residues" evidence="10">
    <location>
        <begin position="44"/>
        <end position="58"/>
    </location>
</feature>
<organism evidence="11 12">
    <name type="scientific">Geodermatophilus obscurus</name>
    <dbReference type="NCBI Taxonomy" id="1861"/>
    <lineage>
        <taxon>Bacteria</taxon>
        <taxon>Bacillati</taxon>
        <taxon>Actinomycetota</taxon>
        <taxon>Actinomycetes</taxon>
        <taxon>Geodermatophilales</taxon>
        <taxon>Geodermatophilaceae</taxon>
        <taxon>Geodermatophilus</taxon>
    </lineage>
</organism>
<dbReference type="GO" id="GO:0004553">
    <property type="term" value="F:hydrolase activity, hydrolyzing O-glycosyl compounds"/>
    <property type="evidence" value="ECO:0007669"/>
    <property type="project" value="InterPro"/>
</dbReference>
<feature type="region of interest" description="Disordered" evidence="10">
    <location>
        <begin position="32"/>
        <end position="140"/>
    </location>
</feature>
<evidence type="ECO:0000256" key="6">
    <source>
        <dbReference type="ARBA" id="ARBA00023295"/>
    </source>
</evidence>
<evidence type="ECO:0000256" key="1">
    <source>
        <dbReference type="ARBA" id="ARBA00022729"/>
    </source>
</evidence>
<keyword evidence="4" id="KW-1015">Disulfide bond</keyword>
<proteinExistence type="inferred from homology"/>
<dbReference type="PANTHER" id="PTHR34876">
    <property type="match status" value="1"/>
</dbReference>
<keyword evidence="2 9" id="KW-0378">Hydrolase</keyword>
<evidence type="ECO:0000256" key="2">
    <source>
        <dbReference type="ARBA" id="ARBA00022801"/>
    </source>
</evidence>
<dbReference type="EMBL" id="FOWE01000003">
    <property type="protein sequence ID" value="SFO10504.1"/>
    <property type="molecule type" value="Genomic_DNA"/>
</dbReference>
<evidence type="ECO:0000256" key="4">
    <source>
        <dbReference type="ARBA" id="ARBA00023157"/>
    </source>
</evidence>
<dbReference type="GO" id="GO:0030245">
    <property type="term" value="P:cellulose catabolic process"/>
    <property type="evidence" value="ECO:0007669"/>
    <property type="project" value="UniProtKB-KW"/>
</dbReference>
<dbReference type="InterPro" id="IPR001524">
    <property type="entry name" value="Glyco_hydro_6_CS"/>
</dbReference>
<evidence type="ECO:0000313" key="12">
    <source>
        <dbReference type="Proteomes" id="UP000183642"/>
    </source>
</evidence>
<keyword evidence="3 9" id="KW-0136">Cellulose degradation</keyword>